<dbReference type="CDD" id="cd08514">
    <property type="entry name" value="PBP2_AppA_like"/>
    <property type="match status" value="1"/>
</dbReference>
<dbReference type="GO" id="GO:0043190">
    <property type="term" value="C:ATP-binding cassette (ABC) transporter complex"/>
    <property type="evidence" value="ECO:0007669"/>
    <property type="project" value="InterPro"/>
</dbReference>
<evidence type="ECO:0000256" key="2">
    <source>
        <dbReference type="ARBA" id="ARBA00022448"/>
    </source>
</evidence>
<organism evidence="5 6">
    <name type="scientific">Thermosulfurimonas dismutans</name>
    <dbReference type="NCBI Taxonomy" id="999894"/>
    <lineage>
        <taxon>Bacteria</taxon>
        <taxon>Pseudomonadati</taxon>
        <taxon>Thermodesulfobacteriota</taxon>
        <taxon>Thermodesulfobacteria</taxon>
        <taxon>Thermodesulfobacteriales</taxon>
        <taxon>Thermodesulfobacteriaceae</taxon>
        <taxon>Thermosulfurimonas</taxon>
    </lineage>
</organism>
<dbReference type="Gene3D" id="3.10.105.10">
    <property type="entry name" value="Dipeptide-binding Protein, Domain 3"/>
    <property type="match status" value="1"/>
</dbReference>
<dbReference type="FunFam" id="3.10.105.10:FF:000006">
    <property type="entry name" value="Peptide ABC transporter substrate-binding protein"/>
    <property type="match status" value="1"/>
</dbReference>
<keyword evidence="2" id="KW-0813">Transport</keyword>
<evidence type="ECO:0000256" key="1">
    <source>
        <dbReference type="ARBA" id="ARBA00005695"/>
    </source>
</evidence>
<dbReference type="Pfam" id="PF00496">
    <property type="entry name" value="SBP_bac_5"/>
    <property type="match status" value="1"/>
</dbReference>
<evidence type="ECO:0000313" key="6">
    <source>
        <dbReference type="Proteomes" id="UP000078390"/>
    </source>
</evidence>
<comment type="caution">
    <text evidence="5">The sequence shown here is derived from an EMBL/GenBank/DDBJ whole genome shotgun (WGS) entry which is preliminary data.</text>
</comment>
<gene>
    <name evidence="5" type="ORF">TDIS_0389</name>
</gene>
<dbReference type="InterPro" id="IPR030678">
    <property type="entry name" value="Peptide/Ni-bd"/>
</dbReference>
<dbReference type="Gene3D" id="3.90.76.10">
    <property type="entry name" value="Dipeptide-binding Protein, Domain 1"/>
    <property type="match status" value="1"/>
</dbReference>
<dbReference type="GO" id="GO:0030288">
    <property type="term" value="C:outer membrane-bounded periplasmic space"/>
    <property type="evidence" value="ECO:0007669"/>
    <property type="project" value="UniProtKB-ARBA"/>
</dbReference>
<protein>
    <submittedName>
        <fullName evidence="5">Oligopeptide ABC transporter, periplasmic oligopeptide-binding protein OppA</fullName>
    </submittedName>
</protein>
<dbReference type="EMBL" id="LWLG01000001">
    <property type="protein sequence ID" value="OAQ21871.1"/>
    <property type="molecule type" value="Genomic_DNA"/>
</dbReference>
<comment type="similarity">
    <text evidence="1">Belongs to the bacterial solute-binding protein 5 family.</text>
</comment>
<evidence type="ECO:0000256" key="3">
    <source>
        <dbReference type="ARBA" id="ARBA00022729"/>
    </source>
</evidence>
<feature type="domain" description="Solute-binding protein family 5" evidence="4">
    <location>
        <begin position="73"/>
        <end position="435"/>
    </location>
</feature>
<proteinExistence type="inferred from homology"/>
<evidence type="ECO:0000259" key="4">
    <source>
        <dbReference type="Pfam" id="PF00496"/>
    </source>
</evidence>
<keyword evidence="3" id="KW-0732">Signal</keyword>
<dbReference type="SUPFAM" id="SSF53850">
    <property type="entry name" value="Periplasmic binding protein-like II"/>
    <property type="match status" value="1"/>
</dbReference>
<dbReference type="PANTHER" id="PTHR30290:SF38">
    <property type="entry name" value="D,D-DIPEPTIDE-BINDING PERIPLASMIC PROTEIN DDPA-RELATED"/>
    <property type="match status" value="1"/>
</dbReference>
<keyword evidence="6" id="KW-1185">Reference proteome</keyword>
<reference evidence="5 6" key="1">
    <citation type="submission" date="2016-04" db="EMBL/GenBank/DDBJ databases">
        <title>Genome analysis of Thermosulfurimonas dismutans, the first thermophilic sulfur-disproportionating bacterium of the phylum Thermodesulfobacteria.</title>
        <authorList>
            <person name="Mardanov A.V."/>
            <person name="Beletsky A.V."/>
            <person name="Kadnikov V.V."/>
            <person name="Slobodkin A.I."/>
            <person name="Ravin N.V."/>
        </authorList>
    </citation>
    <scope>NUCLEOTIDE SEQUENCE [LARGE SCALE GENOMIC DNA]</scope>
    <source>
        <strain evidence="5 6">S95</strain>
    </source>
</reference>
<sequence>MKFGIKLLIIWCLIFYSLFCGRTPAQDYGDALVIGTIGDASTLIPMLATDAASHEVAGLIFNGLVKYDPYLNIVGDLAERYEISPDGRTITFYLRKGVKWHDGVEFTAEDVMFGFRLITDPKTPTAYAGDFLEVDKAEIVDRYTFRVHYKKPFAPALSSWGNLVVLPKHLLKGQDITKTDFGRHPIGTGPFRFKEWRAQEKIVLSANPNYFDGRPYLNYIIYRVIPDPATMFMELKAGGIDWMGLTPLQYARQTNSEEFLSRFRKYKYLAFSYTYLGYNLKHPLFRDKRVRQALSYAINKREIVDGVLFGLGVPATGPYKPDTWFYNPDVKRYPYDPQRAKRLLAEAGWRDTDGDGILDKDGRPFEFTILTNQGNLSRLLTAQIIQRRLSEIGIKVHIRTVEWTALIHEFIDKRRFEAVILGWTTGPEPDLYDIWHSSKIKPPGLNFVGYANPEVDRLLEEGRRTFDRNKRKRIYDRFQEILAEDQPYTFLYVPMALPCIHKRFRGIKPAPIGISYNLERWWVPKAKQKYLLP</sequence>
<dbReference type="Gene3D" id="3.40.190.10">
    <property type="entry name" value="Periplasmic binding protein-like II"/>
    <property type="match status" value="1"/>
</dbReference>
<dbReference type="InterPro" id="IPR039424">
    <property type="entry name" value="SBP_5"/>
</dbReference>
<dbReference type="PATRIC" id="fig|999894.6.peg.389"/>
<dbReference type="PIRSF" id="PIRSF002741">
    <property type="entry name" value="MppA"/>
    <property type="match status" value="1"/>
</dbReference>
<dbReference type="InterPro" id="IPR000914">
    <property type="entry name" value="SBP_5_dom"/>
</dbReference>
<dbReference type="STRING" id="999894.TDIS_0389"/>
<dbReference type="AlphaFoldDB" id="A0A179D7X8"/>
<name>A0A179D7X8_9BACT</name>
<dbReference type="GO" id="GO:0015833">
    <property type="term" value="P:peptide transport"/>
    <property type="evidence" value="ECO:0007669"/>
    <property type="project" value="TreeGrafter"/>
</dbReference>
<dbReference type="GO" id="GO:1904680">
    <property type="term" value="F:peptide transmembrane transporter activity"/>
    <property type="evidence" value="ECO:0007669"/>
    <property type="project" value="TreeGrafter"/>
</dbReference>
<dbReference type="Proteomes" id="UP000078390">
    <property type="component" value="Unassembled WGS sequence"/>
</dbReference>
<evidence type="ECO:0000313" key="5">
    <source>
        <dbReference type="EMBL" id="OAQ21871.1"/>
    </source>
</evidence>
<dbReference type="InterPro" id="IPR023765">
    <property type="entry name" value="SBP_5_CS"/>
</dbReference>
<accession>A0A179D7X8</accession>
<dbReference type="PANTHER" id="PTHR30290">
    <property type="entry name" value="PERIPLASMIC BINDING COMPONENT OF ABC TRANSPORTER"/>
    <property type="match status" value="1"/>
</dbReference>
<dbReference type="PROSITE" id="PS01040">
    <property type="entry name" value="SBP_BACTERIAL_5"/>
    <property type="match status" value="1"/>
</dbReference>